<organism evidence="1 2">
    <name type="scientific">Pistacia integerrima</name>
    <dbReference type="NCBI Taxonomy" id="434235"/>
    <lineage>
        <taxon>Eukaryota</taxon>
        <taxon>Viridiplantae</taxon>
        <taxon>Streptophyta</taxon>
        <taxon>Embryophyta</taxon>
        <taxon>Tracheophyta</taxon>
        <taxon>Spermatophyta</taxon>
        <taxon>Magnoliopsida</taxon>
        <taxon>eudicotyledons</taxon>
        <taxon>Gunneridae</taxon>
        <taxon>Pentapetalae</taxon>
        <taxon>rosids</taxon>
        <taxon>malvids</taxon>
        <taxon>Sapindales</taxon>
        <taxon>Anacardiaceae</taxon>
        <taxon>Pistacia</taxon>
    </lineage>
</organism>
<proteinExistence type="predicted"/>
<sequence length="47" mass="5276">MCVMYILSGSQCRLSSFLSDVVYTLFSSLAHISFLSYLLMKTILHVG</sequence>
<protein>
    <submittedName>
        <fullName evidence="1">Uncharacterized protein</fullName>
    </submittedName>
</protein>
<accession>A0ACC0ZKU8</accession>
<evidence type="ECO:0000313" key="2">
    <source>
        <dbReference type="Proteomes" id="UP001163603"/>
    </source>
</evidence>
<dbReference type="EMBL" id="CM047736">
    <property type="protein sequence ID" value="KAJ0052342.1"/>
    <property type="molecule type" value="Genomic_DNA"/>
</dbReference>
<keyword evidence="2" id="KW-1185">Reference proteome</keyword>
<gene>
    <name evidence="1" type="ORF">Pint_00413</name>
</gene>
<evidence type="ECO:0000313" key="1">
    <source>
        <dbReference type="EMBL" id="KAJ0052342.1"/>
    </source>
</evidence>
<reference evidence="2" key="1">
    <citation type="journal article" date="2023" name="G3 (Bethesda)">
        <title>Genome assembly and association tests identify interacting loci associated with vigor, precocity, and sex in interspecific pistachio rootstocks.</title>
        <authorList>
            <person name="Palmer W."/>
            <person name="Jacygrad E."/>
            <person name="Sagayaradj S."/>
            <person name="Cavanaugh K."/>
            <person name="Han R."/>
            <person name="Bertier L."/>
            <person name="Beede B."/>
            <person name="Kafkas S."/>
            <person name="Golino D."/>
            <person name="Preece J."/>
            <person name="Michelmore R."/>
        </authorList>
    </citation>
    <scope>NUCLEOTIDE SEQUENCE [LARGE SCALE GENOMIC DNA]</scope>
</reference>
<name>A0ACC0ZKU8_9ROSI</name>
<dbReference type="Proteomes" id="UP001163603">
    <property type="component" value="Chromosome 1"/>
</dbReference>
<comment type="caution">
    <text evidence="1">The sequence shown here is derived from an EMBL/GenBank/DDBJ whole genome shotgun (WGS) entry which is preliminary data.</text>
</comment>